<protein>
    <recommendedName>
        <fullName evidence="4">ABC transporter substrate-binding protein</fullName>
    </recommendedName>
</protein>
<feature type="chain" id="PRO_5012490797" description="ABC transporter substrate-binding protein" evidence="1">
    <location>
        <begin position="24"/>
        <end position="256"/>
    </location>
</feature>
<dbReference type="AlphaFoldDB" id="A0A254PX44"/>
<dbReference type="GO" id="GO:0030973">
    <property type="term" value="F:molybdate ion binding"/>
    <property type="evidence" value="ECO:0007669"/>
    <property type="project" value="TreeGrafter"/>
</dbReference>
<proteinExistence type="predicted"/>
<dbReference type="PANTHER" id="PTHR30632">
    <property type="entry name" value="MOLYBDATE-BINDING PERIPLASMIC PROTEIN"/>
    <property type="match status" value="1"/>
</dbReference>
<evidence type="ECO:0008006" key="4">
    <source>
        <dbReference type="Google" id="ProtNLM"/>
    </source>
</evidence>
<feature type="signal peptide" evidence="1">
    <location>
        <begin position="1"/>
        <end position="23"/>
    </location>
</feature>
<dbReference type="Proteomes" id="UP000197528">
    <property type="component" value="Unassembled WGS sequence"/>
</dbReference>
<evidence type="ECO:0000313" key="3">
    <source>
        <dbReference type="Proteomes" id="UP000197528"/>
    </source>
</evidence>
<dbReference type="Pfam" id="PF13531">
    <property type="entry name" value="SBP_bac_11"/>
    <property type="match status" value="1"/>
</dbReference>
<accession>A0A254PX44</accession>
<dbReference type="InterPro" id="IPR050682">
    <property type="entry name" value="ModA/WtpA"/>
</dbReference>
<keyword evidence="1" id="KW-0732">Signal</keyword>
<dbReference type="GO" id="GO:0015689">
    <property type="term" value="P:molybdate ion transport"/>
    <property type="evidence" value="ECO:0007669"/>
    <property type="project" value="TreeGrafter"/>
</dbReference>
<organism evidence="2 3">
    <name type="scientific">Polynucleobacter campilacus</name>
    <dbReference type="NCBI Taxonomy" id="1743163"/>
    <lineage>
        <taxon>Bacteria</taxon>
        <taxon>Pseudomonadati</taxon>
        <taxon>Pseudomonadota</taxon>
        <taxon>Betaproteobacteria</taxon>
        <taxon>Burkholderiales</taxon>
        <taxon>Burkholderiaceae</taxon>
        <taxon>Polynucleobacter</taxon>
    </lineage>
</organism>
<dbReference type="Gene3D" id="3.40.190.10">
    <property type="entry name" value="Periplasmic binding protein-like II"/>
    <property type="match status" value="2"/>
</dbReference>
<dbReference type="SUPFAM" id="SSF53850">
    <property type="entry name" value="Periplasmic binding protein-like II"/>
    <property type="match status" value="1"/>
</dbReference>
<gene>
    <name evidence="2" type="ORF">CBI31_02595</name>
</gene>
<evidence type="ECO:0000313" key="2">
    <source>
        <dbReference type="EMBL" id="OWS71140.1"/>
    </source>
</evidence>
<keyword evidence="3" id="KW-1185">Reference proteome</keyword>
<name>A0A254PX44_9BURK</name>
<dbReference type="PANTHER" id="PTHR30632:SF11">
    <property type="entry name" value="BLR4797 PROTEIN"/>
    <property type="match status" value="1"/>
</dbReference>
<dbReference type="EMBL" id="NGUP01000001">
    <property type="protein sequence ID" value="OWS71140.1"/>
    <property type="molecule type" value="Genomic_DNA"/>
</dbReference>
<comment type="caution">
    <text evidence="2">The sequence shown here is derived from an EMBL/GenBank/DDBJ whole genome shotgun (WGS) entry which is preliminary data.</text>
</comment>
<evidence type="ECO:0000256" key="1">
    <source>
        <dbReference type="SAM" id="SignalP"/>
    </source>
</evidence>
<sequence length="256" mass="26919">MVHLLKYLFAYALFLTLSTPAIAQLEVMISGGFQGPYTQMLPSFERTTGIKVITKSGASQGSGPKTIKAQLLTGTTADVVILSREGLTELIAMNKILPNSDVDLAQVPIGLAVPAGNAKPDILSTKAFVDALVKAKKIVVPGSTSGIYLTKEIFPKLGISDQISVQITERGAQATTLLANREANIALQPSSELINVAGIDYVGPIPDSLQLIQTFAAAITTNASNLEGAKKLIEYLSSPIAVGPIKNSGMNVIQSK</sequence>
<reference evidence="2 3" key="1">
    <citation type="submission" date="2017-05" db="EMBL/GenBank/DDBJ databases">
        <title>Genome of Polynucleobacter sp. MWH-Feld-100.</title>
        <authorList>
            <person name="Hahn M.W."/>
        </authorList>
    </citation>
    <scope>NUCLEOTIDE SEQUENCE [LARGE SCALE GENOMIC DNA]</scope>
    <source>
        <strain evidence="2 3">MWH-Feld-100</strain>
    </source>
</reference>